<dbReference type="PANTHER" id="PTHR23517">
    <property type="entry name" value="RESISTANCE PROTEIN MDTM, PUTATIVE-RELATED-RELATED"/>
    <property type="match status" value="1"/>
</dbReference>
<dbReference type="Proteomes" id="UP000294194">
    <property type="component" value="Unassembled WGS sequence"/>
</dbReference>
<dbReference type="InterPro" id="IPR050171">
    <property type="entry name" value="MFS_Transporters"/>
</dbReference>
<dbReference type="PANTHER" id="PTHR23517:SF13">
    <property type="entry name" value="MAJOR FACILITATOR SUPERFAMILY MFS_1"/>
    <property type="match status" value="1"/>
</dbReference>
<name>A0A4Q9H0I9_9MICO</name>
<evidence type="ECO:0000256" key="2">
    <source>
        <dbReference type="ARBA" id="ARBA00022448"/>
    </source>
</evidence>
<keyword evidence="10" id="KW-1185">Reference proteome</keyword>
<gene>
    <name evidence="9" type="ORF">EYE40_11955</name>
</gene>
<feature type="transmembrane region" description="Helical" evidence="7">
    <location>
        <begin position="285"/>
        <end position="307"/>
    </location>
</feature>
<evidence type="ECO:0000256" key="7">
    <source>
        <dbReference type="SAM" id="Phobius"/>
    </source>
</evidence>
<evidence type="ECO:0000256" key="5">
    <source>
        <dbReference type="ARBA" id="ARBA00022989"/>
    </source>
</evidence>
<dbReference type="GO" id="GO:0022857">
    <property type="term" value="F:transmembrane transporter activity"/>
    <property type="evidence" value="ECO:0007669"/>
    <property type="project" value="InterPro"/>
</dbReference>
<feature type="transmembrane region" description="Helical" evidence="7">
    <location>
        <begin position="353"/>
        <end position="375"/>
    </location>
</feature>
<keyword evidence="5 7" id="KW-1133">Transmembrane helix</keyword>
<feature type="transmembrane region" description="Helical" evidence="7">
    <location>
        <begin position="60"/>
        <end position="79"/>
    </location>
</feature>
<accession>A0A4Q9H0I9</accession>
<feature type="transmembrane region" description="Helical" evidence="7">
    <location>
        <begin position="119"/>
        <end position="140"/>
    </location>
</feature>
<feature type="transmembrane region" description="Helical" evidence="7">
    <location>
        <begin position="30"/>
        <end position="48"/>
    </location>
</feature>
<organism evidence="9 10">
    <name type="scientific">Glaciihabitans arcticus</name>
    <dbReference type="NCBI Taxonomy" id="2668039"/>
    <lineage>
        <taxon>Bacteria</taxon>
        <taxon>Bacillati</taxon>
        <taxon>Actinomycetota</taxon>
        <taxon>Actinomycetes</taxon>
        <taxon>Micrococcales</taxon>
        <taxon>Microbacteriaceae</taxon>
        <taxon>Glaciihabitans</taxon>
    </lineage>
</organism>
<comment type="caution">
    <text evidence="9">The sequence shown here is derived from an EMBL/GenBank/DDBJ whole genome shotgun (WGS) entry which is preliminary data.</text>
</comment>
<evidence type="ECO:0000256" key="1">
    <source>
        <dbReference type="ARBA" id="ARBA00004651"/>
    </source>
</evidence>
<keyword evidence="2" id="KW-0813">Transport</keyword>
<keyword evidence="4 7" id="KW-0812">Transmembrane</keyword>
<dbReference type="EMBL" id="SISG01000001">
    <property type="protein sequence ID" value="TBN58643.1"/>
    <property type="molecule type" value="Genomic_DNA"/>
</dbReference>
<feature type="transmembrane region" description="Helical" evidence="7">
    <location>
        <begin position="194"/>
        <end position="217"/>
    </location>
</feature>
<feature type="transmembrane region" description="Helical" evidence="7">
    <location>
        <begin position="257"/>
        <end position="279"/>
    </location>
</feature>
<protein>
    <submittedName>
        <fullName evidence="9">MFS transporter</fullName>
    </submittedName>
</protein>
<dbReference type="AlphaFoldDB" id="A0A4Q9H0I9"/>
<dbReference type="Gene3D" id="1.20.1250.20">
    <property type="entry name" value="MFS general substrate transporter like domains"/>
    <property type="match status" value="1"/>
</dbReference>
<dbReference type="Pfam" id="PF07690">
    <property type="entry name" value="MFS_1"/>
    <property type="match status" value="1"/>
</dbReference>
<dbReference type="PROSITE" id="PS50850">
    <property type="entry name" value="MFS"/>
    <property type="match status" value="1"/>
</dbReference>
<sequence>MLALSLWASGAPSVLYPVYADEWGLTSVITTSVFATYPAALLLVLLVFGSLSDTIGRRRAMLLGIGLIAVAAVIFAVAPNVGFLFAARALQGIGTGFAIGAASAALVENNYTRNPRLASTLATISTSTGLTLALIVSGALAELAPLPLVLSFAVLLVLSVTAWVLVALTPDDRPAAAVPFRFEAPHLAPGMTRAFILATISVSVAYAVGAIFLSLGANMARELAATDNLLTIGLLLGTSSLSIGVTALFLSRVPAHVAIIVGGSVSLLGLGVMVASAASGSLVLLLVWCVVGGIGYSFAFTGGLGLLNRTAPAEHRGATLSLLYLFAYLLQALAAVGAGALATNLGLRLAVDIAGPVLAALCVVAVVLSIADLAAQRRAAAALAV</sequence>
<evidence type="ECO:0000313" key="10">
    <source>
        <dbReference type="Proteomes" id="UP000294194"/>
    </source>
</evidence>
<reference evidence="10" key="1">
    <citation type="submission" date="2019-02" db="EMBL/GenBank/DDBJ databases">
        <title>Glaciihabitans arcticus sp. nov., a psychrotolerant bacterium isolated from polar soil.</title>
        <authorList>
            <person name="Dahal R.H."/>
        </authorList>
    </citation>
    <scope>NUCLEOTIDE SEQUENCE [LARGE SCALE GENOMIC DNA]</scope>
    <source>
        <strain evidence="10">RP-3-7</strain>
    </source>
</reference>
<dbReference type="InterPro" id="IPR020846">
    <property type="entry name" value="MFS_dom"/>
</dbReference>
<dbReference type="InterPro" id="IPR011701">
    <property type="entry name" value="MFS"/>
</dbReference>
<evidence type="ECO:0000256" key="4">
    <source>
        <dbReference type="ARBA" id="ARBA00022692"/>
    </source>
</evidence>
<feature type="transmembrane region" description="Helical" evidence="7">
    <location>
        <begin position="229"/>
        <end position="250"/>
    </location>
</feature>
<feature type="transmembrane region" description="Helical" evidence="7">
    <location>
        <begin position="85"/>
        <end position="107"/>
    </location>
</feature>
<evidence type="ECO:0000256" key="3">
    <source>
        <dbReference type="ARBA" id="ARBA00022475"/>
    </source>
</evidence>
<dbReference type="SUPFAM" id="SSF103473">
    <property type="entry name" value="MFS general substrate transporter"/>
    <property type="match status" value="1"/>
</dbReference>
<evidence type="ECO:0000259" key="8">
    <source>
        <dbReference type="PROSITE" id="PS50850"/>
    </source>
</evidence>
<evidence type="ECO:0000256" key="6">
    <source>
        <dbReference type="ARBA" id="ARBA00023136"/>
    </source>
</evidence>
<keyword evidence="3" id="KW-1003">Cell membrane</keyword>
<feature type="transmembrane region" description="Helical" evidence="7">
    <location>
        <begin position="146"/>
        <end position="168"/>
    </location>
</feature>
<keyword evidence="6 7" id="KW-0472">Membrane</keyword>
<dbReference type="GO" id="GO:0005886">
    <property type="term" value="C:plasma membrane"/>
    <property type="evidence" value="ECO:0007669"/>
    <property type="project" value="UniProtKB-SubCell"/>
</dbReference>
<evidence type="ECO:0000313" key="9">
    <source>
        <dbReference type="EMBL" id="TBN58643.1"/>
    </source>
</evidence>
<dbReference type="InterPro" id="IPR036259">
    <property type="entry name" value="MFS_trans_sf"/>
</dbReference>
<comment type="subcellular location">
    <subcellularLocation>
        <location evidence="1">Cell membrane</location>
        <topology evidence="1">Multi-pass membrane protein</topology>
    </subcellularLocation>
</comment>
<feature type="transmembrane region" description="Helical" evidence="7">
    <location>
        <begin position="319"/>
        <end position="341"/>
    </location>
</feature>
<proteinExistence type="predicted"/>
<feature type="domain" description="Major facilitator superfamily (MFS) profile" evidence="8">
    <location>
        <begin position="1"/>
        <end position="377"/>
    </location>
</feature>